<dbReference type="GO" id="GO:0006367">
    <property type="term" value="P:transcription initiation at RNA polymerase II promoter"/>
    <property type="evidence" value="ECO:0007669"/>
    <property type="project" value="TreeGrafter"/>
</dbReference>
<dbReference type="Proteomes" id="UP000699462">
    <property type="component" value="Unassembled WGS sequence"/>
</dbReference>
<evidence type="ECO:0000256" key="3">
    <source>
        <dbReference type="ARBA" id="ARBA00023015"/>
    </source>
</evidence>
<dbReference type="EMBL" id="JTDF01021289">
    <property type="protein sequence ID" value="KAF8562036.1"/>
    <property type="molecule type" value="Genomic_DNA"/>
</dbReference>
<dbReference type="Pfam" id="PF07531">
    <property type="entry name" value="TAFH"/>
    <property type="match status" value="1"/>
</dbReference>
<evidence type="ECO:0000256" key="4">
    <source>
        <dbReference type="ARBA" id="ARBA00023163"/>
    </source>
</evidence>
<dbReference type="PANTHER" id="PTHR15138">
    <property type="entry name" value="TRANSCRIPTION INITIATION FACTOR TFIID SUBUNIT 4"/>
    <property type="match status" value="1"/>
</dbReference>
<dbReference type="InterPro" id="IPR003894">
    <property type="entry name" value="TAFH_NHR1"/>
</dbReference>
<dbReference type="CDD" id="cd08045">
    <property type="entry name" value="HFD_TAF4"/>
    <property type="match status" value="1"/>
</dbReference>
<dbReference type="InterPro" id="IPR037249">
    <property type="entry name" value="TAFH/NHR1_dom_sf"/>
</dbReference>
<comment type="subcellular location">
    <subcellularLocation>
        <location evidence="1">Nucleus</location>
    </subcellularLocation>
</comment>
<organism evidence="8 9">
    <name type="scientific">Paragonimus westermani</name>
    <dbReference type="NCBI Taxonomy" id="34504"/>
    <lineage>
        <taxon>Eukaryota</taxon>
        <taxon>Metazoa</taxon>
        <taxon>Spiralia</taxon>
        <taxon>Lophotrochozoa</taxon>
        <taxon>Platyhelminthes</taxon>
        <taxon>Trematoda</taxon>
        <taxon>Digenea</taxon>
        <taxon>Plagiorchiida</taxon>
        <taxon>Troglotremata</taxon>
        <taxon>Troglotrematidae</taxon>
        <taxon>Paragonimus</taxon>
    </lineage>
</organism>
<keyword evidence="9" id="KW-1185">Reference proteome</keyword>
<evidence type="ECO:0000256" key="6">
    <source>
        <dbReference type="SAM" id="MobiDB-lite"/>
    </source>
</evidence>
<keyword evidence="5" id="KW-0539">Nucleus</keyword>
<evidence type="ECO:0000313" key="9">
    <source>
        <dbReference type="Proteomes" id="UP000699462"/>
    </source>
</evidence>
<keyword evidence="4" id="KW-0804">Transcription</keyword>
<evidence type="ECO:0000259" key="7">
    <source>
        <dbReference type="PROSITE" id="PS51119"/>
    </source>
</evidence>
<evidence type="ECO:0000256" key="5">
    <source>
        <dbReference type="ARBA" id="ARBA00023242"/>
    </source>
</evidence>
<keyword evidence="3" id="KW-0805">Transcription regulation</keyword>
<protein>
    <recommendedName>
        <fullName evidence="7">TAFH domain-containing protein</fullName>
    </recommendedName>
</protein>
<feature type="region of interest" description="Disordered" evidence="6">
    <location>
        <begin position="238"/>
        <end position="265"/>
    </location>
</feature>
<dbReference type="InterPro" id="IPR045144">
    <property type="entry name" value="TAF4"/>
</dbReference>
<evidence type="ECO:0000256" key="1">
    <source>
        <dbReference type="ARBA" id="ARBA00004123"/>
    </source>
</evidence>
<dbReference type="PROSITE" id="PS51119">
    <property type="entry name" value="TAFH"/>
    <property type="match status" value="1"/>
</dbReference>
<dbReference type="SUPFAM" id="SSF158553">
    <property type="entry name" value="TAFH domain-like"/>
    <property type="match status" value="1"/>
</dbReference>
<name>A0A8T0D3L0_9TREM</name>
<proteinExistence type="inferred from homology"/>
<evidence type="ECO:0000313" key="8">
    <source>
        <dbReference type="EMBL" id="KAF8562036.1"/>
    </source>
</evidence>
<comment type="caution">
    <text evidence="8">The sequence shown here is derived from an EMBL/GenBank/DDBJ whole genome shotgun (WGS) entry which is preliminary data.</text>
</comment>
<dbReference type="AlphaFoldDB" id="A0A8T0D3L0"/>
<dbReference type="Pfam" id="PF05236">
    <property type="entry name" value="TAF4"/>
    <property type="match status" value="1"/>
</dbReference>
<dbReference type="PANTHER" id="PTHR15138:SF14">
    <property type="entry name" value="TRANSCRIPTION INITIATION FACTOR TFIID SUBUNIT 4"/>
    <property type="match status" value="1"/>
</dbReference>
<dbReference type="GO" id="GO:0003677">
    <property type="term" value="F:DNA binding"/>
    <property type="evidence" value="ECO:0007669"/>
    <property type="project" value="TreeGrafter"/>
</dbReference>
<dbReference type="OrthoDB" id="21060at2759"/>
<dbReference type="Gene3D" id="1.20.120.1110">
    <property type="entry name" value="TAFH/NHR1 domain"/>
    <property type="match status" value="1"/>
</dbReference>
<accession>A0A8T0D3L0</accession>
<feature type="domain" description="TAFH" evidence="7">
    <location>
        <begin position="66"/>
        <end position="162"/>
    </location>
</feature>
<reference evidence="8 9" key="1">
    <citation type="submission" date="2019-07" db="EMBL/GenBank/DDBJ databases">
        <title>Annotation for the trematode Paragonimus westermani.</title>
        <authorList>
            <person name="Choi Y.-J."/>
        </authorList>
    </citation>
    <scope>NUCLEOTIDE SEQUENCE [LARGE SCALE GENOMIC DNA]</scope>
    <source>
        <strain evidence="8">180907_Pwestermani</strain>
    </source>
</reference>
<evidence type="ECO:0000256" key="2">
    <source>
        <dbReference type="ARBA" id="ARBA00006178"/>
    </source>
</evidence>
<dbReference type="InterPro" id="IPR007900">
    <property type="entry name" value="TAF4_C"/>
</dbReference>
<gene>
    <name evidence="8" type="ORF">P879_08461</name>
</gene>
<dbReference type="GO" id="GO:0005669">
    <property type="term" value="C:transcription factor TFIID complex"/>
    <property type="evidence" value="ECO:0007669"/>
    <property type="project" value="InterPro"/>
</dbReference>
<comment type="similarity">
    <text evidence="2">Belongs to the TAF4 family.</text>
</comment>
<dbReference type="GO" id="GO:0016251">
    <property type="term" value="F:RNA polymerase II general transcription initiation factor activity"/>
    <property type="evidence" value="ECO:0007669"/>
    <property type="project" value="TreeGrafter"/>
</dbReference>
<sequence>MVNSVYVLPKPGGANQSNMLQMRGFPTGQPNGVIAGAPTLAHDMYVWELTEYTPGSASVQPVPTASSGVAKLVGFLNQLLELSRTAAAETHSAVVRLIQALVNAELDANSFCTQLHANLKSANTSTDILPFVKENIDTLRRDLAAGVYRLPNINPPSGPFFKDGVCNSVALSVITPSGLSLPSSAAVAVQVRPNVSVCIPSSSNPSTLANARLALPGGAQPRFVGTLINSTSALPTTTGVATGLSHPNRPLQSQPPLLAPAPPRASFTTVNVPSITNPKHRPVIVPSSLAQIIPSTTATSVVTTRVTTTTNAVRSSYPTLRPVLAPSPITSSSSGIKTTTSVPSLVRTKLGGPSNPAASLVSAGVRSTLQMSPSTLTVLDRPGMGDRLLDTSEDGRTCSVISPSKDQPFFPPAQIHTLIADQSTPVHLTDDAIICLSHGLQAFVRTLLARLSIVVSHRLERLSDDARLTQTDCTRECLKFLQKLDEHDRMRQSELEKDLILKAAKSRSRNEDPDQIRMREMARRIATEDYEREKQHQANLTALHAIGPQRKRRFDAVDDTANNSLSTDSSAVSSIVNRDCLVNNVSQARLSLVTTNRLGTLNPTAGVLLSQSGSEGSQSNLAATPMNNLSHALTSAEPPANNYSLSHTSRVHRATLKDMQVVLSKTPRLRRTLTFYRTHWRSA</sequence>